<dbReference type="Pfam" id="PF06021">
    <property type="entry name" value="Gly_acyl_tr_N"/>
    <property type="match status" value="1"/>
</dbReference>
<keyword evidence="2 3" id="KW-0012">Acyltransferase</keyword>
<gene>
    <name evidence="7" type="primary">LOC129323786</name>
</gene>
<accession>A0AA97IVR7</accession>
<dbReference type="InterPro" id="IPR000182">
    <property type="entry name" value="GNAT_dom"/>
</dbReference>
<name>A0AA97IVR7_EUBMA</name>
<feature type="domain" description="N-acetyltransferase" evidence="5">
    <location>
        <begin position="199"/>
        <end position="330"/>
    </location>
</feature>
<evidence type="ECO:0000256" key="2">
    <source>
        <dbReference type="ARBA" id="ARBA00023315"/>
    </source>
</evidence>
<evidence type="ECO:0000256" key="1">
    <source>
        <dbReference type="ARBA" id="ARBA00022679"/>
    </source>
</evidence>
<evidence type="ECO:0000256" key="4">
    <source>
        <dbReference type="SAM" id="SignalP"/>
    </source>
</evidence>
<dbReference type="KEGG" id="emc:129323786"/>
<dbReference type="GO" id="GO:0047961">
    <property type="term" value="F:glycine N-acyltransferase activity"/>
    <property type="evidence" value="ECO:0007669"/>
    <property type="project" value="InterPro"/>
</dbReference>
<sequence length="330" mass="37249">MKTTPKWALHLFCFHPTTSGSPTGLQGDSHPFHQTRQLVQAQVTLRMLVLDIWDELQVLKKELRCCFPESLKVYGAILNICQENPFHQEVLVDSWPSFRVVIARPQREKTPSETSYFARSCAVFYRELGAYQQLVKDTDAIDWSQEFLLQGLQDGVHQVSRSLAAVKYFSAKLVTQTQVFVLQKPLNLSASVSVLGSEVKFSSLNLTHITLLNDTWSVGGSEQSLQYLTQLISSFPSSCLLDARGCPISWVLLDQFGCLTHAYTMPAHRGKGYIQLVIAALAQELEKMDYPVYGDILENNTPMKKALQRLGAHFTSCFLFYDLHTPLVLQ</sequence>
<evidence type="ECO:0000259" key="5">
    <source>
        <dbReference type="PROSITE" id="PS51186"/>
    </source>
</evidence>
<comment type="similarity">
    <text evidence="3">Belongs to the glycine N-acyltransferase family.</text>
</comment>
<dbReference type="Proteomes" id="UP001190640">
    <property type="component" value="Chromosome 2"/>
</dbReference>
<dbReference type="PROSITE" id="PS51186">
    <property type="entry name" value="GNAT"/>
    <property type="match status" value="1"/>
</dbReference>
<keyword evidence="6" id="KW-1185">Reference proteome</keyword>
<protein>
    <recommendedName>
        <fullName evidence="3">Glycine N-acyltransferase-like protein</fullName>
        <ecNumber evidence="3">2.3.1.-</ecNumber>
    </recommendedName>
</protein>
<dbReference type="SUPFAM" id="SSF55729">
    <property type="entry name" value="Acyl-CoA N-acyltransferases (Nat)"/>
    <property type="match status" value="1"/>
</dbReference>
<evidence type="ECO:0000256" key="3">
    <source>
        <dbReference type="RuleBase" id="RU368002"/>
    </source>
</evidence>
<reference evidence="7" key="1">
    <citation type="submission" date="2025-08" db="UniProtKB">
        <authorList>
            <consortium name="RefSeq"/>
        </authorList>
    </citation>
    <scope>IDENTIFICATION</scope>
    <source>
        <tissue evidence="7">Blood</tissue>
    </source>
</reference>
<dbReference type="InterPro" id="IPR013652">
    <property type="entry name" value="Glycine_N-acyltransferase_C"/>
</dbReference>
<dbReference type="RefSeq" id="XP_054826455.1">
    <property type="nucleotide sequence ID" value="XM_054970480.1"/>
</dbReference>
<dbReference type="Gene3D" id="3.40.630.30">
    <property type="match status" value="1"/>
</dbReference>
<dbReference type="InterPro" id="IPR010313">
    <property type="entry name" value="Glycine_N-acyltransferase"/>
</dbReference>
<feature type="signal peptide" evidence="4">
    <location>
        <begin position="1"/>
        <end position="20"/>
    </location>
</feature>
<keyword evidence="4" id="KW-0732">Signal</keyword>
<dbReference type="PANTHER" id="PTHR15298">
    <property type="entry name" value="L-COA N-ACYLTRANSFERASE-RELATED"/>
    <property type="match status" value="1"/>
</dbReference>
<dbReference type="GO" id="GO:0005739">
    <property type="term" value="C:mitochondrion"/>
    <property type="evidence" value="ECO:0007669"/>
    <property type="project" value="InterPro"/>
</dbReference>
<keyword evidence="1 3" id="KW-0808">Transferase</keyword>
<organism evidence="6 7">
    <name type="scientific">Eublepharis macularius</name>
    <name type="common">Leopard gecko</name>
    <name type="synonym">Cyrtodactylus macularius</name>
    <dbReference type="NCBI Taxonomy" id="481883"/>
    <lineage>
        <taxon>Eukaryota</taxon>
        <taxon>Metazoa</taxon>
        <taxon>Chordata</taxon>
        <taxon>Craniata</taxon>
        <taxon>Vertebrata</taxon>
        <taxon>Euteleostomi</taxon>
        <taxon>Lepidosauria</taxon>
        <taxon>Squamata</taxon>
        <taxon>Bifurcata</taxon>
        <taxon>Gekkota</taxon>
        <taxon>Eublepharidae</taxon>
        <taxon>Eublepharinae</taxon>
        <taxon>Eublepharis</taxon>
    </lineage>
</organism>
<dbReference type="Pfam" id="PF08444">
    <property type="entry name" value="Gly_acyl_tr_C"/>
    <property type="match status" value="1"/>
</dbReference>
<dbReference type="EC" id="2.3.1.-" evidence="3"/>
<evidence type="ECO:0000313" key="7">
    <source>
        <dbReference type="RefSeq" id="XP_054826455.1"/>
    </source>
</evidence>
<dbReference type="InterPro" id="IPR016181">
    <property type="entry name" value="Acyl_CoA_acyltransferase"/>
</dbReference>
<evidence type="ECO:0000313" key="6">
    <source>
        <dbReference type="Proteomes" id="UP001190640"/>
    </source>
</evidence>
<feature type="chain" id="PRO_5041694113" description="Glycine N-acyltransferase-like protein" evidence="4">
    <location>
        <begin position="21"/>
        <end position="330"/>
    </location>
</feature>
<dbReference type="GeneID" id="129323786"/>
<dbReference type="PANTHER" id="PTHR15298:SF1">
    <property type="entry name" value="GLYCINE N-ACYLTRANSFERASE-LIKE PROTEIN"/>
    <property type="match status" value="1"/>
</dbReference>
<dbReference type="InterPro" id="IPR015938">
    <property type="entry name" value="Glycine_N-acyltransferase_N"/>
</dbReference>
<dbReference type="AlphaFoldDB" id="A0AA97IVR7"/>
<proteinExistence type="inferred from homology"/>